<accession>A0A0C3HKU9</accession>
<comment type="subcellular location">
    <subcellularLocation>
        <location evidence="1">Membrane</location>
        <topology evidence="1">Multi-pass membrane protein</topology>
    </subcellularLocation>
</comment>
<dbReference type="GO" id="GO:0006890">
    <property type="term" value="P:retrograde vesicle-mediated transport, Golgi to endoplasmic reticulum"/>
    <property type="evidence" value="ECO:0007669"/>
    <property type="project" value="InterPro"/>
</dbReference>
<feature type="transmembrane region" description="Helical" evidence="5">
    <location>
        <begin position="14"/>
        <end position="31"/>
    </location>
</feature>
<dbReference type="HOGENOM" id="CLU_057574_0_0_1"/>
<dbReference type="EMBL" id="KN832873">
    <property type="protein sequence ID" value="KIN03645.1"/>
    <property type="molecule type" value="Genomic_DNA"/>
</dbReference>
<evidence type="ECO:0000256" key="1">
    <source>
        <dbReference type="ARBA" id="ARBA00004141"/>
    </source>
</evidence>
<protein>
    <recommendedName>
        <fullName evidence="8">Peptidase S54 rhomboid domain-containing protein</fullName>
    </recommendedName>
</protein>
<dbReference type="InterPro" id="IPR035952">
    <property type="entry name" value="Rhomboid-like_sf"/>
</dbReference>
<dbReference type="SUPFAM" id="SSF144091">
    <property type="entry name" value="Rhomboid-like"/>
    <property type="match status" value="1"/>
</dbReference>
<gene>
    <name evidence="6" type="ORF">OIDMADRAFT_39856</name>
</gene>
<dbReference type="Proteomes" id="UP000054321">
    <property type="component" value="Unassembled WGS sequence"/>
</dbReference>
<keyword evidence="3 5" id="KW-1133">Transmembrane helix</keyword>
<evidence type="ECO:0000313" key="7">
    <source>
        <dbReference type="Proteomes" id="UP000054321"/>
    </source>
</evidence>
<feature type="transmembrane region" description="Helical" evidence="5">
    <location>
        <begin position="87"/>
        <end position="110"/>
    </location>
</feature>
<evidence type="ECO:0000256" key="3">
    <source>
        <dbReference type="ARBA" id="ARBA00022989"/>
    </source>
</evidence>
<sequence>MLSSGFADAPVSRSLVYGLVGASILASITDVKHYFYIQVDPHLWRYHQAWRILIYQLCYTNSTEVLFAAMTIYNMRVIERLWGSRKYASFFVTAFTLTTIIPPLLLSLFIRPLSFNTFNYLPAGPTALIFAILAQYHAAIPHVYKYRLAASPRDRPLSEPFVGVTLSDKTYTYLPALQLSLSQFPGSILCAIVGWIVGYSWRHDLLPGSLIRRRVPGWMVGMREKDRAEDFEGLSRRLAGENTNPILATGSGAQEGGRRRTLGRQLLDQFRGGL</sequence>
<dbReference type="AlphaFoldDB" id="A0A0C3HKU9"/>
<dbReference type="Pfam" id="PF08551">
    <property type="entry name" value="DUF1751"/>
    <property type="match status" value="1"/>
</dbReference>
<evidence type="ECO:0000313" key="6">
    <source>
        <dbReference type="EMBL" id="KIN03645.1"/>
    </source>
</evidence>
<feature type="transmembrane region" description="Helical" evidence="5">
    <location>
        <begin position="184"/>
        <end position="201"/>
    </location>
</feature>
<feature type="transmembrane region" description="Helical" evidence="5">
    <location>
        <begin position="117"/>
        <end position="138"/>
    </location>
</feature>
<reference evidence="7" key="2">
    <citation type="submission" date="2015-01" db="EMBL/GenBank/DDBJ databases">
        <title>Evolutionary Origins and Diversification of the Mycorrhizal Mutualists.</title>
        <authorList>
            <consortium name="DOE Joint Genome Institute"/>
            <consortium name="Mycorrhizal Genomics Consortium"/>
            <person name="Kohler A."/>
            <person name="Kuo A."/>
            <person name="Nagy L.G."/>
            <person name="Floudas D."/>
            <person name="Copeland A."/>
            <person name="Barry K.W."/>
            <person name="Cichocki N."/>
            <person name="Veneault-Fourrey C."/>
            <person name="LaButti K."/>
            <person name="Lindquist E.A."/>
            <person name="Lipzen A."/>
            <person name="Lundell T."/>
            <person name="Morin E."/>
            <person name="Murat C."/>
            <person name="Riley R."/>
            <person name="Ohm R."/>
            <person name="Sun H."/>
            <person name="Tunlid A."/>
            <person name="Henrissat B."/>
            <person name="Grigoriev I.V."/>
            <person name="Hibbett D.S."/>
            <person name="Martin F."/>
        </authorList>
    </citation>
    <scope>NUCLEOTIDE SEQUENCE [LARGE SCALE GENOMIC DNA]</scope>
    <source>
        <strain evidence="7">Zn</strain>
    </source>
</reference>
<dbReference type="InterPro" id="IPR013861">
    <property type="entry name" value="TMEM115/Pdh1/Rbl19"/>
</dbReference>
<dbReference type="GO" id="GO:0004252">
    <property type="term" value="F:serine-type endopeptidase activity"/>
    <property type="evidence" value="ECO:0007669"/>
    <property type="project" value="TreeGrafter"/>
</dbReference>
<dbReference type="InParanoid" id="A0A0C3HKU9"/>
<dbReference type="STRING" id="913774.A0A0C3HKU9"/>
<evidence type="ECO:0000256" key="5">
    <source>
        <dbReference type="SAM" id="Phobius"/>
    </source>
</evidence>
<name>A0A0C3HKU9_OIDMZ</name>
<dbReference type="FunCoup" id="A0A0C3HKU9">
    <property type="interactions" value="19"/>
</dbReference>
<dbReference type="OrthoDB" id="272778at2759"/>
<keyword evidence="4 5" id="KW-0472">Membrane</keyword>
<dbReference type="Gene3D" id="1.20.1540.10">
    <property type="entry name" value="Rhomboid-like"/>
    <property type="match status" value="1"/>
</dbReference>
<feature type="transmembrane region" description="Helical" evidence="5">
    <location>
        <begin position="52"/>
        <end position="75"/>
    </location>
</feature>
<dbReference type="PANTHER" id="PTHR43066">
    <property type="entry name" value="RHOMBOID-RELATED PROTEIN"/>
    <property type="match status" value="1"/>
</dbReference>
<keyword evidence="7" id="KW-1185">Reference proteome</keyword>
<dbReference type="SMART" id="SM01160">
    <property type="entry name" value="DUF1751"/>
    <property type="match status" value="1"/>
</dbReference>
<evidence type="ECO:0000256" key="2">
    <source>
        <dbReference type="ARBA" id="ARBA00022692"/>
    </source>
</evidence>
<keyword evidence="2 5" id="KW-0812">Transmembrane</keyword>
<evidence type="ECO:0008006" key="8">
    <source>
        <dbReference type="Google" id="ProtNLM"/>
    </source>
</evidence>
<proteinExistence type="predicted"/>
<dbReference type="GO" id="GO:0016020">
    <property type="term" value="C:membrane"/>
    <property type="evidence" value="ECO:0007669"/>
    <property type="project" value="UniProtKB-SubCell"/>
</dbReference>
<dbReference type="PANTHER" id="PTHR43066:SF21">
    <property type="entry name" value="UBIQUITIN-ASSOCIATED DOMAIN-CONTAINING PROTEIN 2"/>
    <property type="match status" value="1"/>
</dbReference>
<evidence type="ECO:0000256" key="4">
    <source>
        <dbReference type="ARBA" id="ARBA00023136"/>
    </source>
</evidence>
<organism evidence="6 7">
    <name type="scientific">Oidiodendron maius (strain Zn)</name>
    <dbReference type="NCBI Taxonomy" id="913774"/>
    <lineage>
        <taxon>Eukaryota</taxon>
        <taxon>Fungi</taxon>
        <taxon>Dikarya</taxon>
        <taxon>Ascomycota</taxon>
        <taxon>Pezizomycotina</taxon>
        <taxon>Leotiomycetes</taxon>
        <taxon>Leotiomycetes incertae sedis</taxon>
        <taxon>Myxotrichaceae</taxon>
        <taxon>Oidiodendron</taxon>
    </lineage>
</organism>
<reference evidence="6 7" key="1">
    <citation type="submission" date="2014-04" db="EMBL/GenBank/DDBJ databases">
        <authorList>
            <consortium name="DOE Joint Genome Institute"/>
            <person name="Kuo A."/>
            <person name="Martino E."/>
            <person name="Perotto S."/>
            <person name="Kohler A."/>
            <person name="Nagy L.G."/>
            <person name="Floudas D."/>
            <person name="Copeland A."/>
            <person name="Barry K.W."/>
            <person name="Cichocki N."/>
            <person name="Veneault-Fourrey C."/>
            <person name="LaButti K."/>
            <person name="Lindquist E.A."/>
            <person name="Lipzen A."/>
            <person name="Lundell T."/>
            <person name="Morin E."/>
            <person name="Murat C."/>
            <person name="Sun H."/>
            <person name="Tunlid A."/>
            <person name="Henrissat B."/>
            <person name="Grigoriev I.V."/>
            <person name="Hibbett D.S."/>
            <person name="Martin F."/>
            <person name="Nordberg H.P."/>
            <person name="Cantor M.N."/>
            <person name="Hua S.X."/>
        </authorList>
    </citation>
    <scope>NUCLEOTIDE SEQUENCE [LARGE SCALE GENOMIC DNA]</scope>
    <source>
        <strain evidence="6 7">Zn</strain>
    </source>
</reference>